<dbReference type="Proteomes" id="UP000219338">
    <property type="component" value="Unassembled WGS sequence"/>
</dbReference>
<dbReference type="OMA" id="MISISCK"/>
<dbReference type="AlphaFoldDB" id="A0A284S8U6"/>
<dbReference type="OrthoDB" id="10382266at2759"/>
<sequence length="401" mass="46112">MITVSHKGVRLIPSHACVHLADNIDRQRPLVMESFLEYAFRSTGTMPSPEHDATSISSNEDENSYTTHFVANGEHSNGSLTHVIPLMNTNPNLHTVIWHNLTVDFRISELSVHRFRRLSLWSCTISLRNLQDLLSAASHLWYFILEGWTSLVHDEDDINTEATLCSTMEHLHVNFSDTWYEDSDWLDADDAREAQYALTRFFDHAYVVEPVKLHEVVLKLSVRDVDVAIRLINHALVTMESLTLAYIDSTLSTTFINLDGGKNIREVHIKCVARRLHEIIYSLRTIDSLMLNEIQLHMKVFSKKDKLHALSEFDADVYQGRFPTLNVFGVHIDPWSMYDNDISGFKTHFREEVMRVAAYMREAEQLKFFWVPDESDPLSDVFLLSAKFDCAEGDASDDDYV</sequence>
<organism evidence="1 2">
    <name type="scientific">Armillaria ostoyae</name>
    <name type="common">Armillaria root rot fungus</name>
    <dbReference type="NCBI Taxonomy" id="47428"/>
    <lineage>
        <taxon>Eukaryota</taxon>
        <taxon>Fungi</taxon>
        <taxon>Dikarya</taxon>
        <taxon>Basidiomycota</taxon>
        <taxon>Agaricomycotina</taxon>
        <taxon>Agaricomycetes</taxon>
        <taxon>Agaricomycetidae</taxon>
        <taxon>Agaricales</taxon>
        <taxon>Marasmiineae</taxon>
        <taxon>Physalacriaceae</taxon>
        <taxon>Armillaria</taxon>
    </lineage>
</organism>
<dbReference type="EMBL" id="FUEG01000044">
    <property type="protein sequence ID" value="SJL17400.1"/>
    <property type="molecule type" value="Genomic_DNA"/>
</dbReference>
<protein>
    <recommendedName>
        <fullName evidence="3">F-box domain-containing protein</fullName>
    </recommendedName>
</protein>
<accession>A0A284S8U6</accession>
<proteinExistence type="predicted"/>
<evidence type="ECO:0000313" key="2">
    <source>
        <dbReference type="Proteomes" id="UP000219338"/>
    </source>
</evidence>
<keyword evidence="2" id="KW-1185">Reference proteome</keyword>
<reference evidence="2" key="1">
    <citation type="journal article" date="2017" name="Nat. Ecol. Evol.">
        <title>Genome expansion and lineage-specific genetic innovations in the forest pathogenic fungi Armillaria.</title>
        <authorList>
            <person name="Sipos G."/>
            <person name="Prasanna A.N."/>
            <person name="Walter M.C."/>
            <person name="O'Connor E."/>
            <person name="Balint B."/>
            <person name="Krizsan K."/>
            <person name="Kiss B."/>
            <person name="Hess J."/>
            <person name="Varga T."/>
            <person name="Slot J."/>
            <person name="Riley R."/>
            <person name="Boka B."/>
            <person name="Rigling D."/>
            <person name="Barry K."/>
            <person name="Lee J."/>
            <person name="Mihaltcheva S."/>
            <person name="LaButti K."/>
            <person name="Lipzen A."/>
            <person name="Waldron R."/>
            <person name="Moloney N.M."/>
            <person name="Sperisen C."/>
            <person name="Kredics L."/>
            <person name="Vagvoelgyi C."/>
            <person name="Patrignani A."/>
            <person name="Fitzpatrick D."/>
            <person name="Nagy I."/>
            <person name="Doyle S."/>
            <person name="Anderson J.B."/>
            <person name="Grigoriev I.V."/>
            <person name="Gueldener U."/>
            <person name="Muensterkoetter M."/>
            <person name="Nagy L.G."/>
        </authorList>
    </citation>
    <scope>NUCLEOTIDE SEQUENCE [LARGE SCALE GENOMIC DNA]</scope>
    <source>
        <strain evidence="2">C18/9</strain>
    </source>
</reference>
<evidence type="ECO:0000313" key="1">
    <source>
        <dbReference type="EMBL" id="SJL17400.1"/>
    </source>
</evidence>
<gene>
    <name evidence="1" type="ORF">ARMOST_20950</name>
</gene>
<evidence type="ECO:0008006" key="3">
    <source>
        <dbReference type="Google" id="ProtNLM"/>
    </source>
</evidence>
<name>A0A284S8U6_ARMOS</name>